<accession>E6W131</accession>
<evidence type="ECO:0000256" key="3">
    <source>
        <dbReference type="ARBA" id="ARBA00022692"/>
    </source>
</evidence>
<dbReference type="InterPro" id="IPR000260">
    <property type="entry name" value="NADH4_N"/>
</dbReference>
<keyword evidence="3 8" id="KW-0812">Transmembrane</keyword>
<dbReference type="Proteomes" id="UP000002572">
    <property type="component" value="Chromosome"/>
</dbReference>
<evidence type="ECO:0000256" key="6">
    <source>
        <dbReference type="ARBA" id="ARBA00023027"/>
    </source>
</evidence>
<reference evidence="12 13" key="1">
    <citation type="submission" date="2010-12" db="EMBL/GenBank/DDBJ databases">
        <title>Complete sequence of Desulfurispirillum indicum S5.</title>
        <authorList>
            <consortium name="US DOE Joint Genome Institute"/>
            <person name="Lucas S."/>
            <person name="Copeland A."/>
            <person name="Lapidus A."/>
            <person name="Cheng J.-F."/>
            <person name="Goodwin L."/>
            <person name="Pitluck S."/>
            <person name="Chertkov O."/>
            <person name="Held B."/>
            <person name="Detter J.C."/>
            <person name="Han C."/>
            <person name="Tapia R."/>
            <person name="Land M."/>
            <person name="Hauser L."/>
            <person name="Kyrpides N."/>
            <person name="Ivanova N."/>
            <person name="Mikhailova N."/>
            <person name="Haggblom M."/>
            <person name="Rauschenbach I."/>
            <person name="Bini E."/>
            <person name="Woyke T."/>
        </authorList>
    </citation>
    <scope>NUCLEOTIDE SEQUENCE [LARGE SCALE GENOMIC DNA]</scope>
    <source>
        <strain evidence="13">ATCC BAA-1389 / DSM 22839 / S5</strain>
    </source>
</reference>
<comment type="similarity">
    <text evidence="2">Belongs to the complex I subunit 4 family.</text>
</comment>
<feature type="transmembrane region" description="Helical" evidence="9">
    <location>
        <begin position="218"/>
        <end position="236"/>
    </location>
</feature>
<feature type="transmembrane region" description="Helical" evidence="9">
    <location>
        <begin position="287"/>
        <end position="310"/>
    </location>
</feature>
<sequence length="502" mass="55332">MFVNPTELNTLSITALMLIPLIGVLIIALQGKSENTKAPHFIAAATTFTVFVLSLVMAFAYWPHAGGENQYLFRDTWNWIPFLNTSYDVAVDGLSMPMVVLTTFLLFICALASWNIGDKRPKLYFALFLFLETALIGVFTSVDMLLFFIFWELELIPMYFLIGIWGGARREYASTKFILYTVLASAGMFISLLAIYFFVGAYSFDYVTVSQSGILRELSMFVQVLLFAGFFLCFAVKLPVVPLHTWLPDAHVEAPTPVSVLLAGVLLKMGAYGLFRFNFGLFPEATQYLATTLAVLGVINIVYGAMLALAQTDMKKVIAYSSVSHMGFILLGLASLNHMAFNGGILQMFAHGTITAMMFLMVGVVYDRTHTRDIAKLGGLAQQMPMASALFLITSFAAVGVPGFNGFIAEVLTYVGAFQAFPVLTIIACLGVVLSAAYMLWLQERVFFGPRKAVWNGLRDMNGLEKFNMFACLFVVMLTGILPFLILDIINPATVQLLGLLG</sequence>
<dbReference type="RefSeq" id="WP_013505251.1">
    <property type="nucleotide sequence ID" value="NC_014836.1"/>
</dbReference>
<dbReference type="PRINTS" id="PR01437">
    <property type="entry name" value="NUOXDRDTASE4"/>
</dbReference>
<dbReference type="Pfam" id="PF00361">
    <property type="entry name" value="Proton_antipo_M"/>
    <property type="match status" value="1"/>
</dbReference>
<feature type="transmembrane region" description="Helical" evidence="9">
    <location>
        <begin position="41"/>
        <end position="62"/>
    </location>
</feature>
<evidence type="ECO:0000256" key="9">
    <source>
        <dbReference type="SAM" id="Phobius"/>
    </source>
</evidence>
<keyword evidence="6" id="KW-0520">NAD</keyword>
<keyword evidence="4" id="KW-1278">Translocase</keyword>
<dbReference type="NCBIfam" id="TIGR01972">
    <property type="entry name" value="NDH_I_M"/>
    <property type="match status" value="1"/>
</dbReference>
<gene>
    <name evidence="12" type="ordered locus">Selin_0615</name>
</gene>
<keyword evidence="13" id="KW-1185">Reference proteome</keyword>
<feature type="domain" description="NADH:ubiquinone oxidoreductase chain 4 N-terminal" evidence="11">
    <location>
        <begin position="81"/>
        <end position="136"/>
    </location>
</feature>
<feature type="domain" description="NADH:quinone oxidoreductase/Mrp antiporter transmembrane" evidence="10">
    <location>
        <begin position="141"/>
        <end position="434"/>
    </location>
</feature>
<dbReference type="InterPro" id="IPR003918">
    <property type="entry name" value="NADH_UbQ_OxRdtase"/>
</dbReference>
<dbReference type="GO" id="GO:0015990">
    <property type="term" value="P:electron transport coupled proton transport"/>
    <property type="evidence" value="ECO:0007669"/>
    <property type="project" value="TreeGrafter"/>
</dbReference>
<dbReference type="HOGENOM" id="CLU_007100_4_4_0"/>
<dbReference type="FunCoup" id="E6W131">
    <property type="interactions" value="113"/>
</dbReference>
<dbReference type="EMBL" id="CP002432">
    <property type="protein sequence ID" value="ADU65363.1"/>
    <property type="molecule type" value="Genomic_DNA"/>
</dbReference>
<dbReference type="InParanoid" id="E6W131"/>
<feature type="transmembrane region" description="Helical" evidence="9">
    <location>
        <begin position="387"/>
        <end position="408"/>
    </location>
</feature>
<feature type="transmembrane region" description="Helical" evidence="9">
    <location>
        <begin position="420"/>
        <end position="442"/>
    </location>
</feature>
<feature type="transmembrane region" description="Helical" evidence="9">
    <location>
        <begin position="94"/>
        <end position="116"/>
    </location>
</feature>
<evidence type="ECO:0000313" key="13">
    <source>
        <dbReference type="Proteomes" id="UP000002572"/>
    </source>
</evidence>
<feature type="transmembrane region" description="Helical" evidence="9">
    <location>
        <begin position="317"/>
        <end position="336"/>
    </location>
</feature>
<feature type="transmembrane region" description="Helical" evidence="9">
    <location>
        <begin position="123"/>
        <end position="139"/>
    </location>
</feature>
<evidence type="ECO:0000313" key="12">
    <source>
        <dbReference type="EMBL" id="ADU65363.1"/>
    </source>
</evidence>
<feature type="transmembrane region" description="Helical" evidence="9">
    <location>
        <begin position="257"/>
        <end position="275"/>
    </location>
</feature>
<feature type="transmembrane region" description="Helical" evidence="9">
    <location>
        <begin position="467"/>
        <end position="490"/>
    </location>
</feature>
<dbReference type="STRING" id="653733.Selin_0615"/>
<name>E6W131_DESIS</name>
<protein>
    <submittedName>
        <fullName evidence="12">Proton-translocating NADH-quinone oxidoreductase, chain M</fullName>
    </submittedName>
</protein>
<dbReference type="GO" id="GO:0042773">
    <property type="term" value="P:ATP synthesis coupled electron transport"/>
    <property type="evidence" value="ECO:0007669"/>
    <property type="project" value="InterPro"/>
</dbReference>
<dbReference type="InterPro" id="IPR010227">
    <property type="entry name" value="NADH_Q_OxRdtase_chainM/4"/>
</dbReference>
<proteinExistence type="inferred from homology"/>
<keyword evidence="5 9" id="KW-1133">Transmembrane helix</keyword>
<dbReference type="PANTHER" id="PTHR43507">
    <property type="entry name" value="NADH-UBIQUINONE OXIDOREDUCTASE CHAIN 4"/>
    <property type="match status" value="1"/>
</dbReference>
<feature type="transmembrane region" description="Helical" evidence="9">
    <location>
        <begin position="177"/>
        <end position="198"/>
    </location>
</feature>
<dbReference type="GO" id="GO:0003954">
    <property type="term" value="F:NADH dehydrogenase activity"/>
    <property type="evidence" value="ECO:0007669"/>
    <property type="project" value="TreeGrafter"/>
</dbReference>
<dbReference type="OrthoDB" id="9811718at2"/>
<dbReference type="InterPro" id="IPR001750">
    <property type="entry name" value="ND/Mrp_TM"/>
</dbReference>
<evidence type="ECO:0000256" key="7">
    <source>
        <dbReference type="ARBA" id="ARBA00023136"/>
    </source>
</evidence>
<dbReference type="GO" id="GO:0012505">
    <property type="term" value="C:endomembrane system"/>
    <property type="evidence" value="ECO:0007669"/>
    <property type="project" value="UniProtKB-SubCell"/>
</dbReference>
<evidence type="ECO:0000256" key="4">
    <source>
        <dbReference type="ARBA" id="ARBA00022967"/>
    </source>
</evidence>
<dbReference type="KEGG" id="din:Selin_0615"/>
<feature type="transmembrane region" description="Helical" evidence="9">
    <location>
        <begin position="348"/>
        <end position="366"/>
    </location>
</feature>
<feature type="transmembrane region" description="Helical" evidence="9">
    <location>
        <begin position="12"/>
        <end position="29"/>
    </location>
</feature>
<dbReference type="GO" id="GO:0048039">
    <property type="term" value="F:ubiquinone binding"/>
    <property type="evidence" value="ECO:0007669"/>
    <property type="project" value="TreeGrafter"/>
</dbReference>
<evidence type="ECO:0000256" key="2">
    <source>
        <dbReference type="ARBA" id="ARBA00009025"/>
    </source>
</evidence>
<dbReference type="Pfam" id="PF01059">
    <property type="entry name" value="Oxidored_q5_N"/>
    <property type="match status" value="1"/>
</dbReference>
<evidence type="ECO:0000259" key="11">
    <source>
        <dbReference type="Pfam" id="PF01059"/>
    </source>
</evidence>
<keyword evidence="7 9" id="KW-0472">Membrane</keyword>
<dbReference type="GO" id="GO:0016020">
    <property type="term" value="C:membrane"/>
    <property type="evidence" value="ECO:0007669"/>
    <property type="project" value="UniProtKB-SubCell"/>
</dbReference>
<dbReference type="PANTHER" id="PTHR43507:SF1">
    <property type="entry name" value="NADH-UBIQUINONE OXIDOREDUCTASE CHAIN 4"/>
    <property type="match status" value="1"/>
</dbReference>
<feature type="transmembrane region" description="Helical" evidence="9">
    <location>
        <begin position="145"/>
        <end position="165"/>
    </location>
</feature>
<dbReference type="AlphaFoldDB" id="E6W131"/>
<evidence type="ECO:0000256" key="5">
    <source>
        <dbReference type="ARBA" id="ARBA00022989"/>
    </source>
</evidence>
<evidence type="ECO:0000256" key="8">
    <source>
        <dbReference type="RuleBase" id="RU000320"/>
    </source>
</evidence>
<evidence type="ECO:0000256" key="1">
    <source>
        <dbReference type="ARBA" id="ARBA00004127"/>
    </source>
</evidence>
<dbReference type="GO" id="GO:0008137">
    <property type="term" value="F:NADH dehydrogenase (ubiquinone) activity"/>
    <property type="evidence" value="ECO:0007669"/>
    <property type="project" value="InterPro"/>
</dbReference>
<comment type="subcellular location">
    <subcellularLocation>
        <location evidence="1">Endomembrane system</location>
        <topology evidence="1">Multi-pass membrane protein</topology>
    </subcellularLocation>
    <subcellularLocation>
        <location evidence="8">Membrane</location>
        <topology evidence="8">Multi-pass membrane protein</topology>
    </subcellularLocation>
</comment>
<organism evidence="12 13">
    <name type="scientific">Desulfurispirillum indicum (strain ATCC BAA-1389 / DSM 22839 / S5)</name>
    <dbReference type="NCBI Taxonomy" id="653733"/>
    <lineage>
        <taxon>Bacteria</taxon>
        <taxon>Pseudomonadati</taxon>
        <taxon>Chrysiogenota</taxon>
        <taxon>Chrysiogenia</taxon>
        <taxon>Chrysiogenales</taxon>
        <taxon>Chrysiogenaceae</taxon>
        <taxon>Desulfurispirillum</taxon>
    </lineage>
</organism>
<dbReference type="eggNOG" id="COG1008">
    <property type="taxonomic scope" value="Bacteria"/>
</dbReference>
<evidence type="ECO:0000259" key="10">
    <source>
        <dbReference type="Pfam" id="PF00361"/>
    </source>
</evidence>